<evidence type="ECO:0000259" key="6">
    <source>
        <dbReference type="PROSITE" id="PS50090"/>
    </source>
</evidence>
<dbReference type="Proteomes" id="UP000030755">
    <property type="component" value="Unassembled WGS sequence"/>
</dbReference>
<keyword evidence="1" id="KW-0805">Transcription regulation</keyword>
<dbReference type="InterPro" id="IPR051575">
    <property type="entry name" value="Myb-like_DNA-bd"/>
</dbReference>
<reference evidence="10" key="3">
    <citation type="submission" date="2018-08" db="EMBL/GenBank/DDBJ databases">
        <title>Leveraging single-cell genomics to expand the Fungal Tree of Life.</title>
        <authorList>
            <consortium name="DOE Joint Genome Institute"/>
            <person name="Ahrendt S.R."/>
            <person name="Quandt C.A."/>
            <person name="Ciobanu D."/>
            <person name="Clum A."/>
            <person name="Salamov A."/>
            <person name="Andreopoulos B."/>
            <person name="Cheng J.-F."/>
            <person name="Woyke T."/>
            <person name="Pelin A."/>
            <person name="Henrissat B."/>
            <person name="Reynolds N."/>
            <person name="Benny G.L."/>
            <person name="Smith M.E."/>
            <person name="James T.Y."/>
            <person name="Grigoriev I.V."/>
        </authorList>
    </citation>
    <scope>NUCLEOTIDE SEQUENCE</scope>
    <source>
        <strain evidence="10">CSF55</strain>
    </source>
</reference>
<feature type="domain" description="Myb-like" evidence="6">
    <location>
        <begin position="344"/>
        <end position="395"/>
    </location>
</feature>
<evidence type="ECO:0000256" key="2">
    <source>
        <dbReference type="ARBA" id="ARBA00023125"/>
    </source>
</evidence>
<dbReference type="OrthoDB" id="2143914at2759"/>
<gene>
    <name evidence="9" type="ORF">O9G_002718</name>
    <name evidence="10" type="ORF">ROZALSC1DRAFT_27161</name>
</gene>
<keyword evidence="4" id="KW-0539">Nucleus</keyword>
<dbReference type="STRING" id="988480.A0A075AVB4"/>
<dbReference type="CDD" id="cd00167">
    <property type="entry name" value="SANT"/>
    <property type="match status" value="5"/>
</dbReference>
<dbReference type="InterPro" id="IPR001005">
    <property type="entry name" value="SANT/Myb"/>
</dbReference>
<name>A0A075AVB4_ROZAC</name>
<feature type="domain" description="HTH myb-type" evidence="8">
    <location>
        <begin position="292"/>
        <end position="347"/>
    </location>
</feature>
<dbReference type="Proteomes" id="UP000281549">
    <property type="component" value="Unassembled WGS sequence"/>
</dbReference>
<dbReference type="Pfam" id="PF00249">
    <property type="entry name" value="Myb_DNA-binding"/>
    <property type="match status" value="3"/>
</dbReference>
<dbReference type="SMART" id="SM00717">
    <property type="entry name" value="SANT"/>
    <property type="match status" value="5"/>
</dbReference>
<dbReference type="PANTHER" id="PTHR46621">
    <property type="entry name" value="SNRNA-ACTIVATING PROTEIN COMPLEX SUBUNIT 4"/>
    <property type="match status" value="1"/>
</dbReference>
<feature type="region of interest" description="Disordered" evidence="5">
    <location>
        <begin position="431"/>
        <end position="505"/>
    </location>
</feature>
<evidence type="ECO:0000256" key="5">
    <source>
        <dbReference type="SAM" id="MobiDB-lite"/>
    </source>
</evidence>
<dbReference type="EMBL" id="ML004956">
    <property type="protein sequence ID" value="RKP21425.1"/>
    <property type="molecule type" value="Genomic_DNA"/>
</dbReference>
<evidence type="ECO:0000313" key="12">
    <source>
        <dbReference type="Proteomes" id="UP000281549"/>
    </source>
</evidence>
<feature type="domain" description="HTH myb-type" evidence="8">
    <location>
        <begin position="348"/>
        <end position="390"/>
    </location>
</feature>
<feature type="domain" description="Myb-like" evidence="6">
    <location>
        <begin position="396"/>
        <end position="437"/>
    </location>
</feature>
<feature type="domain" description="Myb-like" evidence="6">
    <location>
        <begin position="143"/>
        <end position="238"/>
    </location>
</feature>
<dbReference type="HOGENOM" id="CLU_539857_0_0_1"/>
<dbReference type="PROSITE" id="PS51294">
    <property type="entry name" value="HTH_MYB"/>
    <property type="match status" value="4"/>
</dbReference>
<feature type="domain" description="Myb-like" evidence="6">
    <location>
        <begin position="239"/>
        <end position="291"/>
    </location>
</feature>
<dbReference type="InterPro" id="IPR017930">
    <property type="entry name" value="Myb_dom"/>
</dbReference>
<dbReference type="GO" id="GO:0042795">
    <property type="term" value="P:snRNA transcription by RNA polymerase II"/>
    <property type="evidence" value="ECO:0007669"/>
    <property type="project" value="TreeGrafter"/>
</dbReference>
<protein>
    <submittedName>
        <fullName evidence="9">Homeo-like domain-containing protein</fullName>
    </submittedName>
</protein>
<dbReference type="Gene3D" id="1.10.10.60">
    <property type="entry name" value="Homeodomain-like"/>
    <property type="match status" value="5"/>
</dbReference>
<dbReference type="InterPro" id="IPR017884">
    <property type="entry name" value="SANT_dom"/>
</dbReference>
<feature type="compositionally biased region" description="Basic and acidic residues" evidence="5">
    <location>
        <begin position="483"/>
        <end position="493"/>
    </location>
</feature>
<evidence type="ECO:0000313" key="9">
    <source>
        <dbReference type="EMBL" id="EPZ32632.1"/>
    </source>
</evidence>
<feature type="compositionally biased region" description="Acidic residues" evidence="5">
    <location>
        <begin position="453"/>
        <end position="466"/>
    </location>
</feature>
<dbReference type="PROSITE" id="PS51293">
    <property type="entry name" value="SANT"/>
    <property type="match status" value="1"/>
</dbReference>
<dbReference type="GO" id="GO:0042796">
    <property type="term" value="P:snRNA transcription by RNA polymerase III"/>
    <property type="evidence" value="ECO:0007669"/>
    <property type="project" value="TreeGrafter"/>
</dbReference>
<keyword evidence="2" id="KW-0238">DNA-binding</keyword>
<dbReference type="GO" id="GO:0000978">
    <property type="term" value="F:RNA polymerase II cis-regulatory region sequence-specific DNA binding"/>
    <property type="evidence" value="ECO:0007669"/>
    <property type="project" value="TreeGrafter"/>
</dbReference>
<evidence type="ECO:0000259" key="7">
    <source>
        <dbReference type="PROSITE" id="PS51293"/>
    </source>
</evidence>
<evidence type="ECO:0000256" key="1">
    <source>
        <dbReference type="ARBA" id="ARBA00023015"/>
    </source>
</evidence>
<dbReference type="InterPro" id="IPR009057">
    <property type="entry name" value="Homeodomain-like_sf"/>
</dbReference>
<sequence>MYGNECSNVLDRERALALNFQDSEKPSGSSHYDICPWETNVDLEPLFGDRQDNLAPLDHNFENDFEKLLSNNRRLQRLLEQRKLFVQESIAKVHELQHLKNDSRSHNDFEVPHYFRDPEGKVPELNPDSYIKMEKEIEEPLILRSTKWRFEEDKILSKSIRIQNYKLMMDLAIQDLEGLDKKGDKHILQELKGIMNEISTMDQKNFEFNIFGLDWNEISSHLPKRTPHDCLIRWTVHLHPAINHSEWTKEEETTLLSLAGKHKFRHWAKIAEELGTNRTSSACFIHFQRKLNKTLLKGKWSEAEDDLMKKGIEMFGEGNWQEISSLIPGRMGQQCLHRWLKCIRPDIKRGRWTELETQWLLAAVDMFSTKNWFQIQQYVPGKTDVQCRERYVNILDNSLVHSPWTPEEDKALLAAAEKYGPGKWSLIAKELGNRTDNMNQNQKKKGAGKKSETDDENLTESEDENGDENKNADKNDKEDENMNADKMEVKNESQIEDNNQNQNDK</sequence>
<reference evidence="9 11" key="1">
    <citation type="journal article" date="2013" name="Curr. Biol.">
        <title>Shared signatures of parasitism and phylogenomics unite Cryptomycota and microsporidia.</title>
        <authorList>
            <person name="James T.Y."/>
            <person name="Pelin A."/>
            <person name="Bonen L."/>
            <person name="Ahrendt S."/>
            <person name="Sain D."/>
            <person name="Corradi N."/>
            <person name="Stajich J.E."/>
        </authorList>
    </citation>
    <scope>NUCLEOTIDE SEQUENCE [LARGE SCALE GENOMIC DNA]</scope>
    <source>
        <strain evidence="9 11">CSF55</strain>
        <strain evidence="9 11">CSF55</strain>
    </source>
</reference>
<evidence type="ECO:0000313" key="11">
    <source>
        <dbReference type="Proteomes" id="UP000030755"/>
    </source>
</evidence>
<feature type="compositionally biased region" description="Polar residues" evidence="5">
    <location>
        <begin position="496"/>
        <end position="505"/>
    </location>
</feature>
<dbReference type="SUPFAM" id="SSF46689">
    <property type="entry name" value="Homeodomain-like"/>
    <property type="match status" value="3"/>
</dbReference>
<dbReference type="GO" id="GO:0019185">
    <property type="term" value="C:snRNA-activating protein complex"/>
    <property type="evidence" value="ECO:0007669"/>
    <property type="project" value="TreeGrafter"/>
</dbReference>
<feature type="domain" description="SANT" evidence="7">
    <location>
        <begin position="351"/>
        <end position="397"/>
    </location>
</feature>
<dbReference type="Pfam" id="PF13921">
    <property type="entry name" value="Myb_DNA-bind_6"/>
    <property type="match status" value="1"/>
</dbReference>
<evidence type="ECO:0000256" key="4">
    <source>
        <dbReference type="ARBA" id="ARBA00023242"/>
    </source>
</evidence>
<dbReference type="PANTHER" id="PTHR46621:SF1">
    <property type="entry name" value="SNRNA-ACTIVATING PROTEIN COMPLEX SUBUNIT 4"/>
    <property type="match status" value="1"/>
</dbReference>
<reference evidence="12" key="2">
    <citation type="journal article" date="2018" name="Nat. Microbiol.">
        <title>Leveraging single-cell genomics to expand the fungal tree of life.</title>
        <authorList>
            <person name="Ahrendt S.R."/>
            <person name="Quandt C.A."/>
            <person name="Ciobanu D."/>
            <person name="Clum A."/>
            <person name="Salamov A."/>
            <person name="Andreopoulos B."/>
            <person name="Cheng J.F."/>
            <person name="Woyke T."/>
            <person name="Pelin A."/>
            <person name="Henrissat B."/>
            <person name="Reynolds N.K."/>
            <person name="Benny G.L."/>
            <person name="Smith M.E."/>
            <person name="James T.Y."/>
            <person name="Grigoriev I.V."/>
        </authorList>
    </citation>
    <scope>NUCLEOTIDE SEQUENCE [LARGE SCALE GENOMIC DNA]</scope>
    <source>
        <strain evidence="12">CSF55</strain>
    </source>
</reference>
<keyword evidence="3" id="KW-0804">Transcription</keyword>
<dbReference type="AlphaFoldDB" id="A0A075AVB4"/>
<feature type="domain" description="HTH myb-type" evidence="8">
    <location>
        <begin position="239"/>
        <end position="291"/>
    </location>
</feature>
<feature type="domain" description="Myb-like" evidence="6">
    <location>
        <begin position="292"/>
        <end position="343"/>
    </location>
</feature>
<dbReference type="GO" id="GO:0001006">
    <property type="term" value="F:RNA polymerase III type 3 promoter sequence-specific DNA binding"/>
    <property type="evidence" value="ECO:0007669"/>
    <property type="project" value="TreeGrafter"/>
</dbReference>
<evidence type="ECO:0000313" key="10">
    <source>
        <dbReference type="EMBL" id="RKP21425.1"/>
    </source>
</evidence>
<organism evidence="9 11">
    <name type="scientific">Rozella allomycis (strain CSF55)</name>
    <dbReference type="NCBI Taxonomy" id="988480"/>
    <lineage>
        <taxon>Eukaryota</taxon>
        <taxon>Fungi</taxon>
        <taxon>Fungi incertae sedis</taxon>
        <taxon>Cryptomycota</taxon>
        <taxon>Cryptomycota incertae sedis</taxon>
        <taxon>Rozella</taxon>
    </lineage>
</organism>
<dbReference type="PROSITE" id="PS50090">
    <property type="entry name" value="MYB_LIKE"/>
    <property type="match status" value="5"/>
</dbReference>
<dbReference type="EMBL" id="KE561130">
    <property type="protein sequence ID" value="EPZ32632.1"/>
    <property type="molecule type" value="Genomic_DNA"/>
</dbReference>
<evidence type="ECO:0000259" key="8">
    <source>
        <dbReference type="PROSITE" id="PS51294"/>
    </source>
</evidence>
<proteinExistence type="predicted"/>
<accession>A0A075AVB4</accession>
<evidence type="ECO:0000256" key="3">
    <source>
        <dbReference type="ARBA" id="ARBA00023163"/>
    </source>
</evidence>
<feature type="domain" description="HTH myb-type" evidence="8">
    <location>
        <begin position="396"/>
        <end position="438"/>
    </location>
</feature>
<feature type="compositionally biased region" description="Basic and acidic residues" evidence="5">
    <location>
        <begin position="467"/>
        <end position="477"/>
    </location>
</feature>
<keyword evidence="11" id="KW-1185">Reference proteome</keyword>